<accession>A0A4D6HC75</accession>
<name>A0A4D6HC75_9EURY</name>
<dbReference type="RefSeq" id="WP_049994990.1">
    <property type="nucleotide sequence ID" value="NZ_CP031310.1"/>
</dbReference>
<protein>
    <submittedName>
        <fullName evidence="1">Uncharacterized protein</fullName>
    </submittedName>
</protein>
<dbReference type="KEGG" id="hsn:DV733_09160"/>
<dbReference type="EMBL" id="CP031310">
    <property type="protein sequence ID" value="QCC51400.1"/>
    <property type="molecule type" value="Genomic_DNA"/>
</dbReference>
<gene>
    <name evidence="1" type="ORF">DV733_09160</name>
</gene>
<keyword evidence="2" id="KW-1185">Reference proteome</keyword>
<dbReference type="AlphaFoldDB" id="A0A4D6HC75"/>
<sequence length="322" mass="35435">MPLEPYSDSFTLTQQPPATVSDSSIQWLTDDDYPRAFTTNTGNRVVVCLPTFSLPVIERGAPQFSTLTARTTTDTTADLTTLFETAQLLLDPTLEPQTFFYAVRFGSRQIYGNTPGRFLEDLEDLERRLEHSSVDTIHSKIADASIVGAGCWPTDYGWLAFEVTRSTQGSFTVELSLLTTGALLDPTPVFEFFETCSLDPPRTHTSWPLRHLRCRGHAETRIHPIEPITTELDSDPEYGTTLSYHGANPLFDFDLASVAPSCSEAARSEIVAPLSAVATLCYETDTTGTDSYRLDRLLAVEPPGARTLFVSATVRPVDAPIA</sequence>
<dbReference type="Proteomes" id="UP000296706">
    <property type="component" value="Chromosome"/>
</dbReference>
<proteinExistence type="predicted"/>
<organism evidence="1 2">
    <name type="scientific">Halapricum salinum</name>
    <dbReference type="NCBI Taxonomy" id="1457250"/>
    <lineage>
        <taxon>Archaea</taxon>
        <taxon>Methanobacteriati</taxon>
        <taxon>Methanobacteriota</taxon>
        <taxon>Stenosarchaea group</taxon>
        <taxon>Halobacteria</taxon>
        <taxon>Halobacteriales</taxon>
        <taxon>Haloarculaceae</taxon>
        <taxon>Halapricum</taxon>
    </lineage>
</organism>
<evidence type="ECO:0000313" key="1">
    <source>
        <dbReference type="EMBL" id="QCC51400.1"/>
    </source>
</evidence>
<evidence type="ECO:0000313" key="2">
    <source>
        <dbReference type="Proteomes" id="UP000296706"/>
    </source>
</evidence>
<reference evidence="1 2" key="1">
    <citation type="journal article" date="2019" name="Nat. Commun.">
        <title>A new type of DNA phosphorothioation-based antiviral system in archaea.</title>
        <authorList>
            <person name="Xiong L."/>
            <person name="Liu S."/>
            <person name="Chen S."/>
            <person name="Xiao Y."/>
            <person name="Zhu B."/>
            <person name="Gao Y."/>
            <person name="Zhang Y."/>
            <person name="Chen B."/>
            <person name="Luo J."/>
            <person name="Deng Z."/>
            <person name="Chen X."/>
            <person name="Wang L."/>
            <person name="Chen S."/>
        </authorList>
    </citation>
    <scope>NUCLEOTIDE SEQUENCE [LARGE SCALE GENOMIC DNA]</scope>
    <source>
        <strain evidence="1 2">CBA1105</strain>
    </source>
</reference>
<dbReference type="OrthoDB" id="386860at2157"/>
<dbReference type="GeneID" id="39848029"/>